<keyword evidence="5" id="KW-0732">Signal</keyword>
<comment type="caution">
    <text evidence="8">The sequence shown here is derived from an EMBL/GenBank/DDBJ whole genome shotgun (WGS) entry which is preliminary data.</text>
</comment>
<dbReference type="Proteomes" id="UP000279422">
    <property type="component" value="Unassembled WGS sequence"/>
</dbReference>
<keyword evidence="7" id="KW-0998">Cell outer membrane</keyword>
<evidence type="ECO:0000313" key="8">
    <source>
        <dbReference type="EMBL" id="RLE08017.1"/>
    </source>
</evidence>
<evidence type="ECO:0000256" key="7">
    <source>
        <dbReference type="ARBA" id="ARBA00023237"/>
    </source>
</evidence>
<dbReference type="GO" id="GO:0009279">
    <property type="term" value="C:cell outer membrane"/>
    <property type="evidence" value="ECO:0007669"/>
    <property type="project" value="UniProtKB-SubCell"/>
</dbReference>
<proteinExistence type="inferred from homology"/>
<comment type="subcellular location">
    <subcellularLocation>
        <location evidence="1">Cell outer membrane</location>
        <topology evidence="1">Multi-pass membrane protein</topology>
    </subcellularLocation>
</comment>
<organism evidence="8 9">
    <name type="scientific">Aerophobetes bacterium</name>
    <dbReference type="NCBI Taxonomy" id="2030807"/>
    <lineage>
        <taxon>Bacteria</taxon>
        <taxon>Candidatus Aerophobota</taxon>
    </lineage>
</organism>
<comment type="similarity">
    <text evidence="2">Belongs to the OmpP1/FadL family.</text>
</comment>
<evidence type="ECO:0000313" key="9">
    <source>
        <dbReference type="Proteomes" id="UP000279422"/>
    </source>
</evidence>
<accession>A0A497E2J1</accession>
<dbReference type="InterPro" id="IPR005017">
    <property type="entry name" value="OMPP1/FadL/TodX"/>
</dbReference>
<gene>
    <name evidence="8" type="ORF">DRJ00_07015</name>
</gene>
<evidence type="ECO:0000256" key="6">
    <source>
        <dbReference type="ARBA" id="ARBA00023136"/>
    </source>
</evidence>
<dbReference type="AlphaFoldDB" id="A0A497E2J1"/>
<keyword evidence="3" id="KW-1134">Transmembrane beta strand</keyword>
<dbReference type="Gene3D" id="2.40.160.60">
    <property type="entry name" value="Outer membrane protein transport protein (OMPP1/FadL/TodX)"/>
    <property type="match status" value="1"/>
</dbReference>
<evidence type="ECO:0000256" key="2">
    <source>
        <dbReference type="ARBA" id="ARBA00008163"/>
    </source>
</evidence>
<sequence length="347" mass="37666">MKLTELAAIGSGILLLFSGTFASAFTLPGTKALGMGGAFTAVADDASCVFWNPAGLSQLGRFNLDLSLSASGENVEGFSNLYDLYKALEDQDYEAAKETIDKGISAPMSLEPTFSLEIAIARRLALSGAVQTEFSVEKFEYNDSGPYVEIQDVETGIVPIYLTYATALSSSPFTVGLNAKYIQGIRHSSHFKLLATGDTEEMDPEQTSDAQTTMSFDLGILYSPEDSKLTYGLMVEDIFEPKVKFPEMTDPDLESLTLPRKVNFGVAFRGIPRITLAADVHDITSNDRTFHIGGELDLSLLKLRAGLNDGNLTYGLSLKLLFLNLEAAYCQRAKTPVVSLVLLRFGI</sequence>
<keyword evidence="6" id="KW-0472">Membrane</keyword>
<evidence type="ECO:0000256" key="5">
    <source>
        <dbReference type="ARBA" id="ARBA00022729"/>
    </source>
</evidence>
<name>A0A497E2J1_UNCAE</name>
<protein>
    <recommendedName>
        <fullName evidence="10">PorV/PorQ family protein</fullName>
    </recommendedName>
</protein>
<dbReference type="SUPFAM" id="SSF56935">
    <property type="entry name" value="Porins"/>
    <property type="match status" value="1"/>
</dbReference>
<keyword evidence="4" id="KW-0812">Transmembrane</keyword>
<reference evidence="8 9" key="1">
    <citation type="submission" date="2018-06" db="EMBL/GenBank/DDBJ databases">
        <title>Extensive metabolic versatility and redundancy in microbially diverse, dynamic hydrothermal sediments.</title>
        <authorList>
            <person name="Dombrowski N."/>
            <person name="Teske A."/>
            <person name="Baker B.J."/>
        </authorList>
    </citation>
    <scope>NUCLEOTIDE SEQUENCE [LARGE SCALE GENOMIC DNA]</scope>
    <source>
        <strain evidence="8">B47_G16</strain>
    </source>
</reference>
<evidence type="ECO:0000256" key="4">
    <source>
        <dbReference type="ARBA" id="ARBA00022692"/>
    </source>
</evidence>
<dbReference type="EMBL" id="QMPZ01000123">
    <property type="protein sequence ID" value="RLE08017.1"/>
    <property type="molecule type" value="Genomic_DNA"/>
</dbReference>
<evidence type="ECO:0000256" key="1">
    <source>
        <dbReference type="ARBA" id="ARBA00004571"/>
    </source>
</evidence>
<dbReference type="Pfam" id="PF03349">
    <property type="entry name" value="Toluene_X"/>
    <property type="match status" value="1"/>
</dbReference>
<evidence type="ECO:0008006" key="10">
    <source>
        <dbReference type="Google" id="ProtNLM"/>
    </source>
</evidence>
<evidence type="ECO:0000256" key="3">
    <source>
        <dbReference type="ARBA" id="ARBA00022452"/>
    </source>
</evidence>